<sequence>MESLQRVYERPGPFVTAYLDTSGDAEDADKAIELRWRAIHESLREQGADDATVEAIGAHVREHRAQTGQRGQVLVGEGGDVVLQDELPEPPTDLPAEDQAHVGPLPHLLPYLRRCRTRVAFVAADVDHEGADLLLFHGPGKAEEVRVDGEAHPVHKAHSGKQENQQRGHMAVEEQWKRNAEAVAGEITERVGKLKAEAIVLTGEDQQRSMVRSLLGEAQHLVLDTGSRTESAEDLRHEVTLSVHEAQVADAVEEFQRESGRGARAVEGWPDTVDALRQGQVQTLLWTADDHAGDLRVGAGATELSADERTLKDLGGEGVGDAPASAAVVRALAGTSAELVITDPGTVDLTGGIGAVLRYAA</sequence>
<dbReference type="Pfam" id="PF18844">
    <property type="entry name" value="baeRF_family2"/>
    <property type="match status" value="1"/>
</dbReference>
<dbReference type="Proteomes" id="UP000316184">
    <property type="component" value="Unassembled WGS sequence"/>
</dbReference>
<name>A0A561U8G3_9PSEU</name>
<gene>
    <name evidence="1" type="ORF">FHU35_12656</name>
</gene>
<evidence type="ECO:0000313" key="2">
    <source>
        <dbReference type="Proteomes" id="UP000316184"/>
    </source>
</evidence>
<protein>
    <recommendedName>
        <fullName evidence="3">Peptide subunit release factor 1 (ERF1)</fullName>
    </recommendedName>
</protein>
<keyword evidence="2" id="KW-1185">Reference proteome</keyword>
<reference evidence="1 2" key="1">
    <citation type="submission" date="2019-06" db="EMBL/GenBank/DDBJ databases">
        <title>Sequencing the genomes of 1000 actinobacteria strains.</title>
        <authorList>
            <person name="Klenk H.-P."/>
        </authorList>
    </citation>
    <scope>NUCLEOTIDE SEQUENCE [LARGE SCALE GENOMIC DNA]</scope>
    <source>
        <strain evidence="1 2">DSM 46699</strain>
    </source>
</reference>
<dbReference type="EMBL" id="VIWX01000002">
    <property type="protein sequence ID" value="TWF95658.1"/>
    <property type="molecule type" value="Genomic_DNA"/>
</dbReference>
<dbReference type="RefSeq" id="WP_246110314.1">
    <property type="nucleotide sequence ID" value="NZ_VIWX01000002.1"/>
</dbReference>
<comment type="caution">
    <text evidence="1">The sequence shown here is derived from an EMBL/GenBank/DDBJ whole genome shotgun (WGS) entry which is preliminary data.</text>
</comment>
<dbReference type="InterPro" id="IPR040701">
    <property type="entry name" value="Bact_RF_family2"/>
</dbReference>
<dbReference type="AlphaFoldDB" id="A0A561U8G3"/>
<evidence type="ECO:0008006" key="3">
    <source>
        <dbReference type="Google" id="ProtNLM"/>
    </source>
</evidence>
<proteinExistence type="predicted"/>
<accession>A0A561U8G3</accession>
<organism evidence="1 2">
    <name type="scientific">Saccharopolyspora dendranthemae</name>
    <dbReference type="NCBI Taxonomy" id="1181886"/>
    <lineage>
        <taxon>Bacteria</taxon>
        <taxon>Bacillati</taxon>
        <taxon>Actinomycetota</taxon>
        <taxon>Actinomycetes</taxon>
        <taxon>Pseudonocardiales</taxon>
        <taxon>Pseudonocardiaceae</taxon>
        <taxon>Saccharopolyspora</taxon>
    </lineage>
</organism>
<evidence type="ECO:0000313" key="1">
    <source>
        <dbReference type="EMBL" id="TWF95658.1"/>
    </source>
</evidence>